<reference evidence="3" key="1">
    <citation type="journal article" date="2021" name="Curr. Microbiol.">
        <title>Complete genome of nocamycin-producing strain Saccharothrix syringae NRRL B-16468 reveals the biosynthetic potential for secondary metabolites.</title>
        <authorList>
            <person name="Mo X."/>
            <person name="Yang S."/>
        </authorList>
    </citation>
    <scope>NUCLEOTIDE SEQUENCE [LARGE SCALE GENOMIC DNA]</scope>
    <source>
        <strain evidence="3">ATCC 51364 / DSM 43886 / JCM 6844 / KCTC 9398 / NBRC 14523 / NRRL B-16468 / INA 2240</strain>
    </source>
</reference>
<proteinExistence type="predicted"/>
<accession>A0A5Q0GY30</accession>
<keyword evidence="1" id="KW-0812">Transmembrane</keyword>
<gene>
    <name evidence="2" type="ORF">EKG83_17500</name>
</gene>
<dbReference type="KEGG" id="ssyi:EKG83_17500"/>
<keyword evidence="1" id="KW-0472">Membrane</keyword>
<dbReference type="InterPro" id="IPR032531">
    <property type="entry name" value="DUF4956"/>
</dbReference>
<keyword evidence="3" id="KW-1185">Reference proteome</keyword>
<dbReference type="Pfam" id="PF16316">
    <property type="entry name" value="DUF4956"/>
    <property type="match status" value="1"/>
</dbReference>
<keyword evidence="1" id="KW-1133">Transmembrane helix</keyword>
<dbReference type="EMBL" id="CP034550">
    <property type="protein sequence ID" value="QFZ19007.1"/>
    <property type="molecule type" value="Genomic_DNA"/>
</dbReference>
<dbReference type="RefSeq" id="WP_033433727.1">
    <property type="nucleotide sequence ID" value="NZ_CP034550.1"/>
</dbReference>
<organism evidence="2 3">
    <name type="scientific">Saccharothrix syringae</name>
    <name type="common">Nocardiopsis syringae</name>
    <dbReference type="NCBI Taxonomy" id="103733"/>
    <lineage>
        <taxon>Bacteria</taxon>
        <taxon>Bacillati</taxon>
        <taxon>Actinomycetota</taxon>
        <taxon>Actinomycetes</taxon>
        <taxon>Pseudonocardiales</taxon>
        <taxon>Pseudonocardiaceae</taxon>
        <taxon>Saccharothrix</taxon>
    </lineage>
</organism>
<evidence type="ECO:0000256" key="1">
    <source>
        <dbReference type="SAM" id="Phobius"/>
    </source>
</evidence>
<feature type="transmembrane region" description="Helical" evidence="1">
    <location>
        <begin position="54"/>
        <end position="71"/>
    </location>
</feature>
<dbReference type="AlphaFoldDB" id="A0A5Q0GY30"/>
<name>A0A5Q0GY30_SACSY</name>
<feature type="transmembrane region" description="Helical" evidence="1">
    <location>
        <begin position="6"/>
        <end position="24"/>
    </location>
</feature>
<feature type="transmembrane region" description="Helical" evidence="1">
    <location>
        <begin position="31"/>
        <end position="48"/>
    </location>
</feature>
<evidence type="ECO:0000313" key="2">
    <source>
        <dbReference type="EMBL" id="QFZ19007.1"/>
    </source>
</evidence>
<sequence length="200" mass="21894">MSQLVLFAIDICAVVLLVFGLYFPRHRRRDLVVAYLGVNIGVLAVASALSSSNVGAGLGLGMALFGVLSIIRLRSTELDQHEVAYYFSALALGILGALGTTSVWLNGGLMGLIVLVMFLGDHRRLFRRYRHQVLVLDSAITDHVRLVAHLEQLLHARVHAVTVQRLDMVNETTVVDVRYAVVERGLTAESVPSARTGVHR</sequence>
<dbReference type="Proteomes" id="UP000325787">
    <property type="component" value="Chromosome"/>
</dbReference>
<feature type="transmembrane region" description="Helical" evidence="1">
    <location>
        <begin position="83"/>
        <end position="98"/>
    </location>
</feature>
<evidence type="ECO:0000313" key="3">
    <source>
        <dbReference type="Proteomes" id="UP000325787"/>
    </source>
</evidence>
<dbReference type="OrthoDB" id="3827267at2"/>
<protein>
    <submittedName>
        <fullName evidence="2">DUF4956 domain-containing protein</fullName>
    </submittedName>
</protein>